<dbReference type="PANTHER" id="PTHR24043:SF8">
    <property type="entry name" value="EGF-LIKE DOMAIN-CONTAINING PROTEIN"/>
    <property type="match status" value="1"/>
</dbReference>
<evidence type="ECO:0000256" key="1">
    <source>
        <dbReference type="ARBA" id="ARBA00022536"/>
    </source>
</evidence>
<name>A0A8S3QDL8_MYTED</name>
<sequence length="450" mass="49274">MMFTVARRMDGFKLCVTNTSITPPDRDACYEDPGPGLPNITQTISFNQLGKYVIYYDDKGSQESKYRNDSPVIELCYVAINDNLASDSLVSQNPSSISRASLAIDGNKTSCSTTIGNTVAYMVDLKNASIVTGLMLTFGGCPPTHYGLVCTELCPQNCHGPCDLDSGNCIFGCLNGWTGDKCKRECSNGNFGTNCSSFCEGCLHHTCDPVDGLCDNTTICHPGYVHGDYCDTACNNWYFGTNCTTECNCLAGPCNKVDGICPFGGCKEGWHGESCNQKCNEGYFGRNCDRSCDGCISNNCDTTDGLCYITTGCEPGYLNEEYCNNTCEDWYFGNNCTMECNCLTGPCNRFTGTCPPGGCKTGWQGDSCYKGGVMFGVLVTVAVSFLVQRKRQLQKTQGKENKTLNTQSHEQQHYDDVQHVQMENVSTYQDLITPQTSNVYDQINTTYVNQ</sequence>
<organism evidence="2 3">
    <name type="scientific">Mytilus edulis</name>
    <name type="common">Blue mussel</name>
    <dbReference type="NCBI Taxonomy" id="6550"/>
    <lineage>
        <taxon>Eukaryota</taxon>
        <taxon>Metazoa</taxon>
        <taxon>Spiralia</taxon>
        <taxon>Lophotrochozoa</taxon>
        <taxon>Mollusca</taxon>
        <taxon>Bivalvia</taxon>
        <taxon>Autobranchia</taxon>
        <taxon>Pteriomorphia</taxon>
        <taxon>Mytilida</taxon>
        <taxon>Mytiloidea</taxon>
        <taxon>Mytilidae</taxon>
        <taxon>Mytilinae</taxon>
        <taxon>Mytilus</taxon>
    </lineage>
</organism>
<evidence type="ECO:0000313" key="2">
    <source>
        <dbReference type="EMBL" id="CAG2194766.1"/>
    </source>
</evidence>
<dbReference type="OrthoDB" id="409374at2759"/>
<keyword evidence="3" id="KW-1185">Reference proteome</keyword>
<dbReference type="Proteomes" id="UP000683360">
    <property type="component" value="Unassembled WGS sequence"/>
</dbReference>
<dbReference type="Gene3D" id="2.170.300.10">
    <property type="entry name" value="Tie2 ligand-binding domain superfamily"/>
    <property type="match status" value="2"/>
</dbReference>
<dbReference type="EMBL" id="CAJPWZ010000493">
    <property type="protein sequence ID" value="CAG2194766.1"/>
    <property type="molecule type" value="Genomic_DNA"/>
</dbReference>
<dbReference type="AlphaFoldDB" id="A0A8S3QDL8"/>
<gene>
    <name evidence="2" type="ORF">MEDL_9747</name>
</gene>
<accession>A0A8S3QDL8</accession>
<keyword evidence="1" id="KW-0245">EGF-like domain</keyword>
<dbReference type="GO" id="GO:0005044">
    <property type="term" value="F:scavenger receptor activity"/>
    <property type="evidence" value="ECO:0007669"/>
    <property type="project" value="InterPro"/>
</dbReference>
<protein>
    <submittedName>
        <fullName evidence="2">MEGF10_11</fullName>
    </submittedName>
</protein>
<dbReference type="PANTHER" id="PTHR24043">
    <property type="entry name" value="SCAVENGER RECEPTOR CLASS F"/>
    <property type="match status" value="1"/>
</dbReference>
<proteinExistence type="predicted"/>
<evidence type="ECO:0000313" key="3">
    <source>
        <dbReference type="Proteomes" id="UP000683360"/>
    </source>
</evidence>
<dbReference type="InterPro" id="IPR042635">
    <property type="entry name" value="MEGF10/SREC1/2-like"/>
</dbReference>
<comment type="caution">
    <text evidence="2">The sequence shown here is derived from an EMBL/GenBank/DDBJ whole genome shotgun (WGS) entry which is preliminary data.</text>
</comment>
<reference evidence="2" key="1">
    <citation type="submission" date="2021-03" db="EMBL/GenBank/DDBJ databases">
        <authorList>
            <person name="Bekaert M."/>
        </authorList>
    </citation>
    <scope>NUCLEOTIDE SEQUENCE</scope>
</reference>